<accession>A0A6J8E0C0</accession>
<evidence type="ECO:0000313" key="3">
    <source>
        <dbReference type="Proteomes" id="UP000507470"/>
    </source>
</evidence>
<keyword evidence="1" id="KW-0812">Transmembrane</keyword>
<dbReference type="OrthoDB" id="10318173at2759"/>
<sequence length="153" mass="17374">MVSNTTIDELDVEEHKTSASINIKRNWIMLNVRISNVEIMITPMKCTGHPYCQCRPVQSSALCKTSGHLLPEFQDKTTKKFTLTDSAKEPTLEKNYIILAAVIVCGAICVMLVSVMYKRNEMNRPVRRQDNFNNRRMDDGEIVAMQCNTVTTS</sequence>
<dbReference type="AlphaFoldDB" id="A0A6J8E0C0"/>
<reference evidence="2 3" key="1">
    <citation type="submission" date="2020-06" db="EMBL/GenBank/DDBJ databases">
        <authorList>
            <person name="Li R."/>
            <person name="Bekaert M."/>
        </authorList>
    </citation>
    <scope>NUCLEOTIDE SEQUENCE [LARGE SCALE GENOMIC DNA]</scope>
    <source>
        <strain evidence="3">wild</strain>
    </source>
</reference>
<evidence type="ECO:0000313" key="2">
    <source>
        <dbReference type="EMBL" id="CAC5413052.1"/>
    </source>
</evidence>
<keyword evidence="1" id="KW-1133">Transmembrane helix</keyword>
<keyword evidence="1" id="KW-0472">Membrane</keyword>
<dbReference type="EMBL" id="CACVKT020008119">
    <property type="protein sequence ID" value="CAC5413052.1"/>
    <property type="molecule type" value="Genomic_DNA"/>
</dbReference>
<dbReference type="Proteomes" id="UP000507470">
    <property type="component" value="Unassembled WGS sequence"/>
</dbReference>
<organism evidence="2 3">
    <name type="scientific">Mytilus coruscus</name>
    <name type="common">Sea mussel</name>
    <dbReference type="NCBI Taxonomy" id="42192"/>
    <lineage>
        <taxon>Eukaryota</taxon>
        <taxon>Metazoa</taxon>
        <taxon>Spiralia</taxon>
        <taxon>Lophotrochozoa</taxon>
        <taxon>Mollusca</taxon>
        <taxon>Bivalvia</taxon>
        <taxon>Autobranchia</taxon>
        <taxon>Pteriomorphia</taxon>
        <taxon>Mytilida</taxon>
        <taxon>Mytiloidea</taxon>
        <taxon>Mytilidae</taxon>
        <taxon>Mytilinae</taxon>
        <taxon>Mytilus</taxon>
    </lineage>
</organism>
<name>A0A6J8E0C0_MYTCO</name>
<proteinExistence type="predicted"/>
<gene>
    <name evidence="2" type="ORF">MCOR_45997</name>
</gene>
<evidence type="ECO:0000256" key="1">
    <source>
        <dbReference type="SAM" id="Phobius"/>
    </source>
</evidence>
<protein>
    <submittedName>
        <fullName evidence="2">Uncharacterized protein</fullName>
    </submittedName>
</protein>
<keyword evidence="3" id="KW-1185">Reference proteome</keyword>
<feature type="transmembrane region" description="Helical" evidence="1">
    <location>
        <begin position="96"/>
        <end position="117"/>
    </location>
</feature>